<feature type="transmembrane region" description="Helical" evidence="2">
    <location>
        <begin position="466"/>
        <end position="487"/>
    </location>
</feature>
<protein>
    <recommendedName>
        <fullName evidence="5">Transmembrane protein</fullName>
    </recommendedName>
</protein>
<feature type="region of interest" description="Disordered" evidence="1">
    <location>
        <begin position="255"/>
        <end position="329"/>
    </location>
</feature>
<feature type="compositionally biased region" description="Low complexity" evidence="1">
    <location>
        <begin position="296"/>
        <end position="317"/>
    </location>
</feature>
<evidence type="ECO:0000313" key="4">
    <source>
        <dbReference type="Proteomes" id="UP000751190"/>
    </source>
</evidence>
<keyword evidence="2" id="KW-0812">Transmembrane</keyword>
<feature type="transmembrane region" description="Helical" evidence="2">
    <location>
        <begin position="531"/>
        <end position="550"/>
    </location>
</feature>
<reference evidence="3" key="1">
    <citation type="submission" date="2021-05" db="EMBL/GenBank/DDBJ databases">
        <title>The genome of the haptophyte Pavlova lutheri (Diacronema luteri, Pavlovales) - a model for lipid biosynthesis in eukaryotic algae.</title>
        <authorList>
            <person name="Hulatt C.J."/>
            <person name="Posewitz M.C."/>
        </authorList>
    </citation>
    <scope>NUCLEOTIDE SEQUENCE</scope>
    <source>
        <strain evidence="3">NIVA-4/92</strain>
    </source>
</reference>
<name>A0A8J5XT84_DIALT</name>
<evidence type="ECO:0000256" key="2">
    <source>
        <dbReference type="SAM" id="Phobius"/>
    </source>
</evidence>
<proteinExistence type="predicted"/>
<evidence type="ECO:0000313" key="3">
    <source>
        <dbReference type="EMBL" id="KAG8470084.1"/>
    </source>
</evidence>
<dbReference type="EMBL" id="JAGTXO010000001">
    <property type="protein sequence ID" value="KAG8470084.1"/>
    <property type="molecule type" value="Genomic_DNA"/>
</dbReference>
<dbReference type="Proteomes" id="UP000751190">
    <property type="component" value="Unassembled WGS sequence"/>
</dbReference>
<evidence type="ECO:0008006" key="5">
    <source>
        <dbReference type="Google" id="ProtNLM"/>
    </source>
</evidence>
<evidence type="ECO:0000256" key="1">
    <source>
        <dbReference type="SAM" id="MobiDB-lite"/>
    </source>
</evidence>
<sequence length="627" mass="63781">MPQPSATAREAPPAYEPHNAVHLSRVSDARAADRTTDIDELELQHVQPPRRAHADADAAPTAASSGGPAVAYVPSPGTLHAVPASVVGVVSHAGGGFASASREIPATPTPTPPRGPSLHASHDDNGRPRECPTVLTANWLAWLALALVMALAVAGKALDEANRPIESAGVFEVFLCCAQRQADGSCSADGWRGHDLAAGTLCPAGSAAPSAQSITIAEPQASLAAGRDFGLCGYVSAGWGVSLTWELTDEGGAGLLPSTSTDVPATSVASAPARRLADAREDVSIPTVRRLLKGATSSSSSSSSSSSRTSSSSSSLYGGNGGTAAGAGRRATSSGYGYGGYAVAGSRSATRTPYGSRASSYTTPYWLLHGGGYRTAGRQSARSSNATGNGDAPALDFFVVQPPLFTVGPLPAFPLTLTVASVTLAPPTRDAAEGAADAAAQQPFMWLALCAAVSAESRRAFIAGQALWGAGCALGCCLALFAIWAHLHTDRALVRKRRRTALLVRVCAGGAALAAIVGGSIAIHWGRNPAMGAGAGFVSLGGVLVLWGLSQAQKQRAACAELSAESTPARVSAYTLCALMLVLLAVFGVLLDTRGLEWAPAVGVVGVVLLACSCGVYCDVRAEHFKV</sequence>
<organism evidence="3 4">
    <name type="scientific">Diacronema lutheri</name>
    <name type="common">Unicellular marine alga</name>
    <name type="synonym">Monochrysis lutheri</name>
    <dbReference type="NCBI Taxonomy" id="2081491"/>
    <lineage>
        <taxon>Eukaryota</taxon>
        <taxon>Haptista</taxon>
        <taxon>Haptophyta</taxon>
        <taxon>Pavlovophyceae</taxon>
        <taxon>Pavlovales</taxon>
        <taxon>Pavlovaceae</taxon>
        <taxon>Diacronema</taxon>
    </lineage>
</organism>
<feature type="compositionally biased region" description="Basic and acidic residues" evidence="1">
    <location>
        <begin position="25"/>
        <end position="37"/>
    </location>
</feature>
<feature type="transmembrane region" description="Helical" evidence="2">
    <location>
        <begin position="597"/>
        <end position="618"/>
    </location>
</feature>
<comment type="caution">
    <text evidence="3">The sequence shown here is derived from an EMBL/GenBank/DDBJ whole genome shotgun (WGS) entry which is preliminary data.</text>
</comment>
<feature type="compositionally biased region" description="Polar residues" evidence="1">
    <location>
        <begin position="257"/>
        <end position="269"/>
    </location>
</feature>
<feature type="transmembrane region" description="Helical" evidence="2">
    <location>
        <begin position="502"/>
        <end position="525"/>
    </location>
</feature>
<keyword evidence="2" id="KW-0472">Membrane</keyword>
<feature type="region of interest" description="Disordered" evidence="1">
    <location>
        <begin position="99"/>
        <end position="127"/>
    </location>
</feature>
<keyword evidence="4" id="KW-1185">Reference proteome</keyword>
<feature type="region of interest" description="Disordered" evidence="1">
    <location>
        <begin position="1"/>
        <end position="67"/>
    </location>
</feature>
<keyword evidence="2" id="KW-1133">Transmembrane helix</keyword>
<feature type="transmembrane region" description="Helical" evidence="2">
    <location>
        <begin position="571"/>
        <end position="591"/>
    </location>
</feature>
<gene>
    <name evidence="3" type="ORF">KFE25_008505</name>
</gene>
<accession>A0A8J5XT84</accession>
<feature type="compositionally biased region" description="Low complexity" evidence="1">
    <location>
        <begin position="57"/>
        <end position="67"/>
    </location>
</feature>
<dbReference type="AlphaFoldDB" id="A0A8J5XT84"/>